<sequence>MPSHDGKIPLLKRAAILTLHWYGEKNWTEISTLLKVGPEKARAVCDRAKERATNPSDFDDVLQHLEDLEQPSRHKSQHMDQYKDQRSTGVGGGASDGMMASLEVPEQSSQHGSQYKDRQKVRRPSTVRRGNSNAKPLPIESKEPEIPGEDLSLAENGSVNCFGSLEGVTMMRDMDWR</sequence>
<protein>
    <submittedName>
        <fullName evidence="2">Uncharacterized protein</fullName>
    </submittedName>
</protein>
<organism evidence="2 3">
    <name type="scientific">Discina gigas</name>
    <dbReference type="NCBI Taxonomy" id="1032678"/>
    <lineage>
        <taxon>Eukaryota</taxon>
        <taxon>Fungi</taxon>
        <taxon>Dikarya</taxon>
        <taxon>Ascomycota</taxon>
        <taxon>Pezizomycotina</taxon>
        <taxon>Pezizomycetes</taxon>
        <taxon>Pezizales</taxon>
        <taxon>Discinaceae</taxon>
        <taxon>Discina</taxon>
    </lineage>
</organism>
<reference evidence="2 3" key="1">
    <citation type="submission" date="2024-02" db="EMBL/GenBank/DDBJ databases">
        <title>Discinaceae phylogenomics.</title>
        <authorList>
            <person name="Dirks A.C."/>
            <person name="James T.Y."/>
        </authorList>
    </citation>
    <scope>NUCLEOTIDE SEQUENCE [LARGE SCALE GENOMIC DNA]</scope>
    <source>
        <strain evidence="2 3">ACD0624</strain>
    </source>
</reference>
<evidence type="ECO:0000313" key="2">
    <source>
        <dbReference type="EMBL" id="KAL0640759.1"/>
    </source>
</evidence>
<feature type="compositionally biased region" description="Basic and acidic residues" evidence="1">
    <location>
        <begin position="69"/>
        <end position="86"/>
    </location>
</feature>
<proteinExistence type="predicted"/>
<evidence type="ECO:0000313" key="3">
    <source>
        <dbReference type="Proteomes" id="UP001447188"/>
    </source>
</evidence>
<keyword evidence="3" id="KW-1185">Reference proteome</keyword>
<comment type="caution">
    <text evidence="2">The sequence shown here is derived from an EMBL/GenBank/DDBJ whole genome shotgun (WGS) entry which is preliminary data.</text>
</comment>
<dbReference type="EMBL" id="JBBBZM010000001">
    <property type="protein sequence ID" value="KAL0640759.1"/>
    <property type="molecule type" value="Genomic_DNA"/>
</dbReference>
<dbReference type="Proteomes" id="UP001447188">
    <property type="component" value="Unassembled WGS sequence"/>
</dbReference>
<name>A0ABR3GXT2_9PEZI</name>
<evidence type="ECO:0000256" key="1">
    <source>
        <dbReference type="SAM" id="MobiDB-lite"/>
    </source>
</evidence>
<gene>
    <name evidence="2" type="ORF">Q9L58_000065</name>
</gene>
<feature type="region of interest" description="Disordered" evidence="1">
    <location>
        <begin position="69"/>
        <end position="156"/>
    </location>
</feature>
<accession>A0ABR3GXT2</accession>